<accession>A0A8R1YT18</accession>
<dbReference type="InterPro" id="IPR036034">
    <property type="entry name" value="PDZ_sf"/>
</dbReference>
<gene>
    <name evidence="1" type="primary">WBGene00275594</name>
</gene>
<evidence type="ECO:0000313" key="1">
    <source>
        <dbReference type="EnsemblMetazoa" id="PPA37225.1"/>
    </source>
</evidence>
<dbReference type="OrthoDB" id="43580at2759"/>
<reference evidence="1" key="2">
    <citation type="submission" date="2022-06" db="UniProtKB">
        <authorList>
            <consortium name="EnsemblMetazoa"/>
        </authorList>
    </citation>
    <scope>IDENTIFICATION</scope>
    <source>
        <strain evidence="1">PS312</strain>
    </source>
</reference>
<evidence type="ECO:0000313" key="2">
    <source>
        <dbReference type="Proteomes" id="UP000005239"/>
    </source>
</evidence>
<accession>A0A2A6BSM2</accession>
<dbReference type="InterPro" id="IPR001478">
    <property type="entry name" value="PDZ"/>
</dbReference>
<dbReference type="Pfam" id="PF00595">
    <property type="entry name" value="PDZ"/>
    <property type="match status" value="1"/>
</dbReference>
<keyword evidence="2" id="KW-1185">Reference proteome</keyword>
<organism evidence="1 2">
    <name type="scientific">Pristionchus pacificus</name>
    <name type="common">Parasitic nematode worm</name>
    <dbReference type="NCBI Taxonomy" id="54126"/>
    <lineage>
        <taxon>Eukaryota</taxon>
        <taxon>Metazoa</taxon>
        <taxon>Ecdysozoa</taxon>
        <taxon>Nematoda</taxon>
        <taxon>Chromadorea</taxon>
        <taxon>Rhabditida</taxon>
        <taxon>Rhabditina</taxon>
        <taxon>Diplogasteromorpha</taxon>
        <taxon>Diplogasteroidea</taxon>
        <taxon>Neodiplogasteridae</taxon>
        <taxon>Pristionchus</taxon>
    </lineage>
</organism>
<protein>
    <submittedName>
        <fullName evidence="1">PDZ domain-containing protein</fullName>
    </submittedName>
</protein>
<reference evidence="2" key="1">
    <citation type="journal article" date="2008" name="Nat. Genet.">
        <title>The Pristionchus pacificus genome provides a unique perspective on nematode lifestyle and parasitism.</title>
        <authorList>
            <person name="Dieterich C."/>
            <person name="Clifton S.W."/>
            <person name="Schuster L.N."/>
            <person name="Chinwalla A."/>
            <person name="Delehaunty K."/>
            <person name="Dinkelacker I."/>
            <person name="Fulton L."/>
            <person name="Fulton R."/>
            <person name="Godfrey J."/>
            <person name="Minx P."/>
            <person name="Mitreva M."/>
            <person name="Roeseler W."/>
            <person name="Tian H."/>
            <person name="Witte H."/>
            <person name="Yang S.P."/>
            <person name="Wilson R.K."/>
            <person name="Sommer R.J."/>
        </authorList>
    </citation>
    <scope>NUCLEOTIDE SEQUENCE [LARGE SCALE GENOMIC DNA]</scope>
    <source>
        <strain evidence="2">PS312</strain>
    </source>
</reference>
<dbReference type="SMART" id="SM00228">
    <property type="entry name" value="PDZ"/>
    <property type="match status" value="1"/>
</dbReference>
<name>A0A2A6BSM2_PRIPA</name>
<dbReference type="Proteomes" id="UP000005239">
    <property type="component" value="Unassembled WGS sequence"/>
</dbReference>
<dbReference type="SUPFAM" id="SSF50156">
    <property type="entry name" value="PDZ domain-like"/>
    <property type="match status" value="1"/>
</dbReference>
<proteinExistence type="predicted"/>
<dbReference type="Gene3D" id="2.30.42.10">
    <property type="match status" value="1"/>
</dbReference>
<dbReference type="PROSITE" id="PS50106">
    <property type="entry name" value="PDZ"/>
    <property type="match status" value="1"/>
</dbReference>
<dbReference type="InterPro" id="IPR051109">
    <property type="entry name" value="MAM_complex_regulator"/>
</dbReference>
<dbReference type="PANTHER" id="PTHR14063">
    <property type="entry name" value="PROTEIN LIN-7 HOMOLOG"/>
    <property type="match status" value="1"/>
</dbReference>
<sequence>ITHPVQELTKLVKSQRIEISLLNKESARKDEEIASLKMLIKPPAVAKANGVTEGILQDDKRSDPGPMKLRKVRLHRKDGRLGLGFRGTAIDRVHDGGPAALQGVQRGDQLISVNGVNVEGMSHHDIGSLIEEGKDRNERVKLVVRHNPERLKDVEDEWSE</sequence>
<dbReference type="AlphaFoldDB" id="A0A2A6BSM2"/>
<dbReference type="EnsemblMetazoa" id="PPA37225.1">
    <property type="protein sequence ID" value="PPA37225.1"/>
    <property type="gene ID" value="WBGene00275594"/>
</dbReference>